<dbReference type="Gene3D" id="3.40.190.10">
    <property type="entry name" value="Periplasmic binding protein-like II"/>
    <property type="match status" value="2"/>
</dbReference>
<dbReference type="EMBL" id="FTOA01000005">
    <property type="protein sequence ID" value="SIS96617.1"/>
    <property type="molecule type" value="Genomic_DNA"/>
</dbReference>
<dbReference type="OrthoDB" id="8673316at2"/>
<reference evidence="2 3" key="1">
    <citation type="submission" date="2017-01" db="EMBL/GenBank/DDBJ databases">
        <authorList>
            <person name="Mah S.A."/>
            <person name="Swanson W.J."/>
            <person name="Moy G.W."/>
            <person name="Vacquier V.D."/>
        </authorList>
    </citation>
    <scope>NUCLEOTIDE SEQUENCE [LARGE SCALE GENOMIC DNA]</scope>
    <source>
        <strain evidence="2 3">DSM 11589</strain>
    </source>
</reference>
<proteinExistence type="predicted"/>
<dbReference type="Pfam" id="PF13531">
    <property type="entry name" value="SBP_bac_11"/>
    <property type="match status" value="1"/>
</dbReference>
<evidence type="ECO:0000313" key="2">
    <source>
        <dbReference type="EMBL" id="SIS96617.1"/>
    </source>
</evidence>
<protein>
    <submittedName>
        <fullName evidence="2">Iron(III) transport system substrate-binding protein/two-component system, OmpR family, sensor histidine kinase TctE</fullName>
    </submittedName>
</protein>
<accession>A0A1N7NE21</accession>
<dbReference type="RefSeq" id="WP_076401002.1">
    <property type="nucleotide sequence ID" value="NZ_FTOA01000005.1"/>
</dbReference>
<dbReference type="STRING" id="80876.SAMN05421779_10558"/>
<evidence type="ECO:0000256" key="1">
    <source>
        <dbReference type="ARBA" id="ARBA00022729"/>
    </source>
</evidence>
<organism evidence="2 3">
    <name type="scientific">Insolitispirillum peregrinum</name>
    <dbReference type="NCBI Taxonomy" id="80876"/>
    <lineage>
        <taxon>Bacteria</taxon>
        <taxon>Pseudomonadati</taxon>
        <taxon>Pseudomonadota</taxon>
        <taxon>Alphaproteobacteria</taxon>
        <taxon>Rhodospirillales</taxon>
        <taxon>Novispirillaceae</taxon>
        <taxon>Insolitispirillum</taxon>
    </lineage>
</organism>
<dbReference type="SUPFAM" id="SSF53850">
    <property type="entry name" value="Periplasmic binding protein-like II"/>
    <property type="match status" value="1"/>
</dbReference>
<dbReference type="AlphaFoldDB" id="A0A1N7NE21"/>
<sequence length="372" mass="41189">MIARLSLVCGVLAALLAPSLLRAEQPVLPLALPSLERSSVSGHLRILSATDAEMIAPLLQGFRHRYPDITVEYVEYDQSQDLNRDVQAACRQHMPLADLIINSAIDLQVKLVNGGCAQRQSLRAALPEWARWRDELYGLTYEPVVIAYRKSAFPAGNPPRSRFEMLDLMRHDPALYYGRVGTYDIRSSGAGYLFMTLDATQASTFGRMMESLARSQARLVCCSAQVLDGLQDGSLSLGYNILGAYALDRQRKGGSEIGIIFPEDYTLVFTRTAFVYKFASNPSAAAAFIDFALSDEGRRISREETTLLNPIDGEPALRVLYGLPPDAPLRLRPIEISPALLLGQDQQKRRHLLKEWLAALHEIASEGPGEGW</sequence>
<keyword evidence="2" id="KW-0808">Transferase</keyword>
<dbReference type="PANTHER" id="PTHR30006">
    <property type="entry name" value="THIAMINE-BINDING PERIPLASMIC PROTEIN-RELATED"/>
    <property type="match status" value="1"/>
</dbReference>
<dbReference type="GO" id="GO:0016301">
    <property type="term" value="F:kinase activity"/>
    <property type="evidence" value="ECO:0007669"/>
    <property type="project" value="UniProtKB-KW"/>
</dbReference>
<dbReference type="Proteomes" id="UP000185678">
    <property type="component" value="Unassembled WGS sequence"/>
</dbReference>
<keyword evidence="1" id="KW-0732">Signal</keyword>
<evidence type="ECO:0000313" key="3">
    <source>
        <dbReference type="Proteomes" id="UP000185678"/>
    </source>
</evidence>
<keyword evidence="2" id="KW-0418">Kinase</keyword>
<dbReference type="PANTHER" id="PTHR30006:SF25">
    <property type="entry name" value="PHOSPHOGLYCERATE TRANSPORT REGULATORY PROTEIN PGTC"/>
    <property type="match status" value="1"/>
</dbReference>
<name>A0A1N7NE21_9PROT</name>
<gene>
    <name evidence="2" type="ORF">SAMN05421779_10558</name>
</gene>
<keyword evidence="3" id="KW-1185">Reference proteome</keyword>
<dbReference type="GO" id="GO:0030288">
    <property type="term" value="C:outer membrane-bounded periplasmic space"/>
    <property type="evidence" value="ECO:0007669"/>
    <property type="project" value="TreeGrafter"/>
</dbReference>